<dbReference type="GO" id="GO:0010427">
    <property type="term" value="F:abscisic acid binding"/>
    <property type="evidence" value="ECO:0007669"/>
    <property type="project" value="InterPro"/>
</dbReference>
<evidence type="ECO:0000256" key="2">
    <source>
        <dbReference type="ARBA" id="ARBA00022821"/>
    </source>
</evidence>
<dbReference type="InterPro" id="IPR000916">
    <property type="entry name" value="Bet_v_I/MLP"/>
</dbReference>
<protein>
    <recommendedName>
        <fullName evidence="5">Bet v I/Major latex protein domain-containing protein</fullName>
    </recommendedName>
</protein>
<evidence type="ECO:0000256" key="1">
    <source>
        <dbReference type="ARBA" id="ARBA00009744"/>
    </source>
</evidence>
<feature type="domain" description="Bet v I/Major latex protein" evidence="5">
    <location>
        <begin position="1"/>
        <end position="163"/>
    </location>
</feature>
<proteinExistence type="inferred from homology"/>
<dbReference type="PRINTS" id="PR00634">
    <property type="entry name" value="BETALLERGEN"/>
</dbReference>
<comment type="caution">
    <text evidence="6">The sequence shown here is derived from an EMBL/GenBank/DDBJ whole genome shotgun (WGS) entry which is preliminary data.</text>
</comment>
<accession>A0A978V2M3</accession>
<name>A0A978V2M3_ZIZJJ</name>
<dbReference type="GO" id="GO:0005737">
    <property type="term" value="C:cytoplasm"/>
    <property type="evidence" value="ECO:0007669"/>
    <property type="project" value="TreeGrafter"/>
</dbReference>
<dbReference type="GO" id="GO:0004864">
    <property type="term" value="F:protein phosphatase inhibitor activity"/>
    <property type="evidence" value="ECO:0007669"/>
    <property type="project" value="InterPro"/>
</dbReference>
<dbReference type="SUPFAM" id="SSF55961">
    <property type="entry name" value="Bet v1-like"/>
    <property type="match status" value="1"/>
</dbReference>
<evidence type="ECO:0000313" key="6">
    <source>
        <dbReference type="EMBL" id="KAH7521606.1"/>
    </source>
</evidence>
<dbReference type="GO" id="GO:0006952">
    <property type="term" value="P:defense response"/>
    <property type="evidence" value="ECO:0007669"/>
    <property type="project" value="UniProtKB-KW"/>
</dbReference>
<dbReference type="EMBL" id="JAEACU010000007">
    <property type="protein sequence ID" value="KAH7521606.1"/>
    <property type="molecule type" value="Genomic_DNA"/>
</dbReference>
<comment type="similarity">
    <text evidence="1 4">Belongs to the BetVI family.</text>
</comment>
<dbReference type="GO" id="GO:0005634">
    <property type="term" value="C:nucleus"/>
    <property type="evidence" value="ECO:0007669"/>
    <property type="project" value="TreeGrafter"/>
</dbReference>
<dbReference type="PANTHER" id="PTHR31213">
    <property type="entry name" value="OS08G0374000 PROTEIN-RELATED"/>
    <property type="match status" value="1"/>
</dbReference>
<dbReference type="Proteomes" id="UP000813462">
    <property type="component" value="Unassembled WGS sequence"/>
</dbReference>
<dbReference type="PROSITE" id="PS00451">
    <property type="entry name" value="PATHOGENESIS_BETVI"/>
    <property type="match status" value="1"/>
</dbReference>
<dbReference type="InterPro" id="IPR023393">
    <property type="entry name" value="START-like_dom_sf"/>
</dbReference>
<dbReference type="CDD" id="cd07816">
    <property type="entry name" value="Bet_v1-like"/>
    <property type="match status" value="1"/>
</dbReference>
<dbReference type="FunFam" id="3.30.530.20:FF:000007">
    <property type="entry name" value="Major pollen allergen Bet v 1-A"/>
    <property type="match status" value="1"/>
</dbReference>
<sequence length="169" mass="18793">MGVLSYESEFTSSIPPARLFKAFVLDADYLFPKLAPNAVKSVEIIEGEGGAGTIKKITFGDESFSFPHCMNLQAVTSTIQSKRLKQLTKTTFYSLIEGDALTDKLEKISYENKFIAADGGSVIKSVSKYHTKTDDYDITEDKIKAGKEKASHLFKVVEKYLQENPDAYN</sequence>
<evidence type="ECO:0000259" key="5">
    <source>
        <dbReference type="Pfam" id="PF00407"/>
    </source>
</evidence>
<dbReference type="AlphaFoldDB" id="A0A978V2M3"/>
<evidence type="ECO:0000313" key="7">
    <source>
        <dbReference type="Proteomes" id="UP000813462"/>
    </source>
</evidence>
<dbReference type="PANTHER" id="PTHR31213:SF55">
    <property type="entry name" value="STRESS-INDUCED PROTEIN SAM22"/>
    <property type="match status" value="1"/>
</dbReference>
<organism evidence="6 7">
    <name type="scientific">Ziziphus jujuba var. spinosa</name>
    <dbReference type="NCBI Taxonomy" id="714518"/>
    <lineage>
        <taxon>Eukaryota</taxon>
        <taxon>Viridiplantae</taxon>
        <taxon>Streptophyta</taxon>
        <taxon>Embryophyta</taxon>
        <taxon>Tracheophyta</taxon>
        <taxon>Spermatophyta</taxon>
        <taxon>Magnoliopsida</taxon>
        <taxon>eudicotyledons</taxon>
        <taxon>Gunneridae</taxon>
        <taxon>Pentapetalae</taxon>
        <taxon>rosids</taxon>
        <taxon>fabids</taxon>
        <taxon>Rosales</taxon>
        <taxon>Rhamnaceae</taxon>
        <taxon>Paliureae</taxon>
        <taxon>Ziziphus</taxon>
    </lineage>
</organism>
<keyword evidence="2 4" id="KW-0611">Plant defense</keyword>
<evidence type="ECO:0000256" key="4">
    <source>
        <dbReference type="RuleBase" id="RU000409"/>
    </source>
</evidence>
<evidence type="ECO:0000256" key="3">
    <source>
        <dbReference type="ARBA" id="ARBA00023265"/>
    </source>
</evidence>
<reference evidence="6" key="1">
    <citation type="journal article" date="2021" name="Front. Plant Sci.">
        <title>Chromosome-Scale Genome Assembly for Chinese Sour Jujube and Insights Into Its Genome Evolution and Domestication Signature.</title>
        <authorList>
            <person name="Shen L.-Y."/>
            <person name="Luo H."/>
            <person name="Wang X.-L."/>
            <person name="Wang X.-M."/>
            <person name="Qiu X.-J."/>
            <person name="Liu H."/>
            <person name="Zhou S.-S."/>
            <person name="Jia K.-H."/>
            <person name="Nie S."/>
            <person name="Bao Y.-T."/>
            <person name="Zhang R.-G."/>
            <person name="Yun Q.-Z."/>
            <person name="Chai Y.-H."/>
            <person name="Lu J.-Y."/>
            <person name="Li Y."/>
            <person name="Zhao S.-W."/>
            <person name="Mao J.-F."/>
            <person name="Jia S.-G."/>
            <person name="Mao Y.-M."/>
        </authorList>
    </citation>
    <scope>NUCLEOTIDE SEQUENCE</scope>
    <source>
        <strain evidence="6">AT0</strain>
        <tissue evidence="6">Leaf</tissue>
    </source>
</reference>
<dbReference type="Gene3D" id="3.30.530.20">
    <property type="match status" value="1"/>
</dbReference>
<gene>
    <name evidence="6" type="ORF">FEM48_Zijuj07G0051000</name>
</gene>
<dbReference type="GO" id="GO:0009738">
    <property type="term" value="P:abscisic acid-activated signaling pathway"/>
    <property type="evidence" value="ECO:0007669"/>
    <property type="project" value="InterPro"/>
</dbReference>
<keyword evidence="3 4" id="KW-0568">Pathogenesis-related protein</keyword>
<dbReference type="InterPro" id="IPR024949">
    <property type="entry name" value="Bet_v_I_allergen"/>
</dbReference>
<dbReference type="InterPro" id="IPR050279">
    <property type="entry name" value="Plant_def-hormone_signal"/>
</dbReference>
<dbReference type="GO" id="GO:0038023">
    <property type="term" value="F:signaling receptor activity"/>
    <property type="evidence" value="ECO:0007669"/>
    <property type="project" value="InterPro"/>
</dbReference>
<dbReference type="Pfam" id="PF00407">
    <property type="entry name" value="Bet_v_1"/>
    <property type="match status" value="1"/>
</dbReference>